<feature type="compositionally biased region" description="Polar residues" evidence="1">
    <location>
        <begin position="233"/>
        <end position="262"/>
    </location>
</feature>
<protein>
    <submittedName>
        <fullName evidence="2">Unnamed protein product</fullName>
    </submittedName>
</protein>
<feature type="compositionally biased region" description="Low complexity" evidence="1">
    <location>
        <begin position="84"/>
        <end position="95"/>
    </location>
</feature>
<gene>
    <name evidence="2" type="ORF">Cboi02_000503300</name>
</gene>
<feature type="compositionally biased region" description="Low complexity" evidence="1">
    <location>
        <begin position="343"/>
        <end position="366"/>
    </location>
</feature>
<accession>A0A9W6WKD1</accession>
<dbReference type="SUPFAM" id="SSF81995">
    <property type="entry name" value="beta-sandwich domain of Sec23/24"/>
    <property type="match status" value="1"/>
</dbReference>
<evidence type="ECO:0000256" key="1">
    <source>
        <dbReference type="SAM" id="MobiDB-lite"/>
    </source>
</evidence>
<feature type="compositionally biased region" description="Basic and acidic residues" evidence="1">
    <location>
        <begin position="194"/>
        <end position="207"/>
    </location>
</feature>
<feature type="compositionally biased region" description="Polar residues" evidence="1">
    <location>
        <begin position="96"/>
        <end position="109"/>
    </location>
</feature>
<feature type="compositionally biased region" description="Low complexity" evidence="1">
    <location>
        <begin position="1"/>
        <end position="37"/>
    </location>
</feature>
<proteinExistence type="predicted"/>
<dbReference type="EMBL" id="BSXN01002253">
    <property type="protein sequence ID" value="GME76068.1"/>
    <property type="molecule type" value="Genomic_DNA"/>
</dbReference>
<feature type="region of interest" description="Disordered" evidence="1">
    <location>
        <begin position="332"/>
        <end position="390"/>
    </location>
</feature>
<name>A0A9W6WKD1_CANBO</name>
<feature type="compositionally biased region" description="Polar residues" evidence="1">
    <location>
        <begin position="63"/>
        <end position="83"/>
    </location>
</feature>
<evidence type="ECO:0000313" key="3">
    <source>
        <dbReference type="Proteomes" id="UP001165120"/>
    </source>
</evidence>
<feature type="compositionally biased region" description="Low complexity" evidence="1">
    <location>
        <begin position="209"/>
        <end position="232"/>
    </location>
</feature>
<feature type="compositionally biased region" description="Low complexity" evidence="1">
    <location>
        <begin position="282"/>
        <end position="305"/>
    </location>
</feature>
<evidence type="ECO:0000313" key="2">
    <source>
        <dbReference type="EMBL" id="GME76068.1"/>
    </source>
</evidence>
<feature type="region of interest" description="Disordered" evidence="1">
    <location>
        <begin position="1"/>
        <end position="46"/>
    </location>
</feature>
<organism evidence="2 3">
    <name type="scientific">Candida boidinii</name>
    <name type="common">Yeast</name>
    <dbReference type="NCBI Taxonomy" id="5477"/>
    <lineage>
        <taxon>Eukaryota</taxon>
        <taxon>Fungi</taxon>
        <taxon>Dikarya</taxon>
        <taxon>Ascomycota</taxon>
        <taxon>Saccharomycotina</taxon>
        <taxon>Pichiomycetes</taxon>
        <taxon>Pichiales</taxon>
        <taxon>Pichiaceae</taxon>
        <taxon>Ogataea</taxon>
        <taxon>Ogataea/Candida clade</taxon>
    </lineage>
</organism>
<comment type="caution">
    <text evidence="2">The sequence shown here is derived from an EMBL/GenBank/DDBJ whole genome shotgun (WGS) entry which is preliminary data.</text>
</comment>
<keyword evidence="3" id="KW-1185">Reference proteome</keyword>
<dbReference type="AlphaFoldDB" id="A0A9W6WKD1"/>
<feature type="region of interest" description="Disordered" evidence="1">
    <location>
        <begin position="187"/>
        <end position="305"/>
    </location>
</feature>
<reference evidence="2" key="1">
    <citation type="submission" date="2023-04" db="EMBL/GenBank/DDBJ databases">
        <title>Candida boidinii NBRC 10035.</title>
        <authorList>
            <person name="Ichikawa N."/>
            <person name="Sato H."/>
            <person name="Tonouchi N."/>
        </authorList>
    </citation>
    <scope>NUCLEOTIDE SEQUENCE</scope>
    <source>
        <strain evidence="2">NBRC 10035</strain>
    </source>
</reference>
<sequence length="390" mass="43365">MHQQMLFQQQQQQFLQHQQQQQQQQQHQQQQHQQQQHPFPQASNINDPELLNSIKIEDDTHSMRSISTASSAPNSNFTDMSPMTTKNLSKLNSLSPSASIEKASTTSSDPRQKKKDDSSSSSSTTTTKRKVWRIKKYKDDSERQSTLIQQATQIASNKGELSRNGIRKLNVRPKINRNGEPMKFLFVDVSPQTGDRKNSNTDSESKLKNSINNDDNNNNTTHNNTNNNDSDSIGSASNSLNRNLSDIDNLSTQNRSVSSSIHSKGRDESIGADSNHSRPIPISQSNSRNQNQTQNITSPSTSILSTPSSVAASAANAVKSIACSVSSSASSILSNHYGNHHSQQQQQHQQQQQQQQQKLQQQQQQQHVYEFSAPSTAPLVADHLSRTNSG</sequence>
<dbReference type="Proteomes" id="UP001165120">
    <property type="component" value="Unassembled WGS sequence"/>
</dbReference>
<feature type="region of interest" description="Disordered" evidence="1">
    <location>
        <begin position="62"/>
        <end position="129"/>
    </location>
</feature>